<proteinExistence type="predicted"/>
<organism evidence="1 2">
    <name type="scientific">Lindgomyces ingoldianus</name>
    <dbReference type="NCBI Taxonomy" id="673940"/>
    <lineage>
        <taxon>Eukaryota</taxon>
        <taxon>Fungi</taxon>
        <taxon>Dikarya</taxon>
        <taxon>Ascomycota</taxon>
        <taxon>Pezizomycotina</taxon>
        <taxon>Dothideomycetes</taxon>
        <taxon>Pleosporomycetidae</taxon>
        <taxon>Pleosporales</taxon>
        <taxon>Lindgomycetaceae</taxon>
        <taxon>Lindgomyces</taxon>
    </lineage>
</organism>
<protein>
    <submittedName>
        <fullName evidence="1">GroES-like protein</fullName>
    </submittedName>
</protein>
<comment type="caution">
    <text evidence="1">The sequence shown here is derived from an EMBL/GenBank/DDBJ whole genome shotgun (WGS) entry which is preliminary data.</text>
</comment>
<keyword evidence="2" id="KW-1185">Reference proteome</keyword>
<reference evidence="1" key="1">
    <citation type="journal article" date="2020" name="Stud. Mycol.">
        <title>101 Dothideomycetes genomes: a test case for predicting lifestyles and emergence of pathogens.</title>
        <authorList>
            <person name="Haridas S."/>
            <person name="Albert R."/>
            <person name="Binder M."/>
            <person name="Bloem J."/>
            <person name="Labutti K."/>
            <person name="Salamov A."/>
            <person name="Andreopoulos B."/>
            <person name="Baker S."/>
            <person name="Barry K."/>
            <person name="Bills G."/>
            <person name="Bluhm B."/>
            <person name="Cannon C."/>
            <person name="Castanera R."/>
            <person name="Culley D."/>
            <person name="Daum C."/>
            <person name="Ezra D."/>
            <person name="Gonzalez J."/>
            <person name="Henrissat B."/>
            <person name="Kuo A."/>
            <person name="Liang C."/>
            <person name="Lipzen A."/>
            <person name="Lutzoni F."/>
            <person name="Magnuson J."/>
            <person name="Mondo S."/>
            <person name="Nolan M."/>
            <person name="Ohm R."/>
            <person name="Pangilinan J."/>
            <person name="Park H.-J."/>
            <person name="Ramirez L."/>
            <person name="Alfaro M."/>
            <person name="Sun H."/>
            <person name="Tritt A."/>
            <person name="Yoshinaga Y."/>
            <person name="Zwiers L.-H."/>
            <person name="Turgeon B."/>
            <person name="Goodwin S."/>
            <person name="Spatafora J."/>
            <person name="Crous P."/>
            <person name="Grigoriev I."/>
        </authorList>
    </citation>
    <scope>NUCLEOTIDE SEQUENCE</scope>
    <source>
        <strain evidence="1">ATCC 200398</strain>
    </source>
</reference>
<name>A0ACB6QS52_9PLEO</name>
<evidence type="ECO:0000313" key="1">
    <source>
        <dbReference type="EMBL" id="KAF2468907.1"/>
    </source>
</evidence>
<evidence type="ECO:0000313" key="2">
    <source>
        <dbReference type="Proteomes" id="UP000799755"/>
    </source>
</evidence>
<dbReference type="Proteomes" id="UP000799755">
    <property type="component" value="Unassembled WGS sequence"/>
</dbReference>
<sequence length="290" mass="31489">MKAVQLVGYKKNYEIRDIPVPKLGENDVLVKVGAAGFYHTDYQPVGAVVSVGSAVQGKWEIGQRVGVLLFRHACKMCIGCKTTNDIRFCKNHDLAGLMADADNICLLPDSVPFEQAAPLMCAGATVFEGIAKTKALGYQVVAIDNRIEGRELATEFPLKADLIVDSEDGEAVSKVKSWTGKGGLDAIIVTTDHVPVTLWSLKLLHPNGFCVPLGLPTTGVPFDAFELIFQQHTIIGSVVATQANAQEMLNTVGKLGIRSHLTTVTFEKVLNLPDIYMNTHLKGRLEMKIE</sequence>
<gene>
    <name evidence="1" type="ORF">BDR25DRAFT_326575</name>
</gene>
<accession>A0ACB6QS52</accession>
<dbReference type="EMBL" id="MU003514">
    <property type="protein sequence ID" value="KAF2468907.1"/>
    <property type="molecule type" value="Genomic_DNA"/>
</dbReference>